<dbReference type="RefSeq" id="WP_218851559.1">
    <property type="nucleotide sequence ID" value="NZ_JACCBG010000001.1"/>
</dbReference>
<evidence type="ECO:0000256" key="1">
    <source>
        <dbReference type="ARBA" id="ARBA00007689"/>
    </source>
</evidence>
<comment type="similarity">
    <text evidence="1">Belongs to the YciI family.</text>
</comment>
<dbReference type="Proteomes" id="UP000535511">
    <property type="component" value="Unassembled WGS sequence"/>
</dbReference>
<evidence type="ECO:0000313" key="3">
    <source>
        <dbReference type="EMBL" id="NYD43690.1"/>
    </source>
</evidence>
<gene>
    <name evidence="3" type="ORF">BJZ21_003773</name>
</gene>
<proteinExistence type="inferred from homology"/>
<dbReference type="PANTHER" id="PTHR37828">
    <property type="entry name" value="GSR2449 PROTEIN"/>
    <property type="match status" value="1"/>
</dbReference>
<dbReference type="Gene3D" id="3.30.70.1060">
    <property type="entry name" value="Dimeric alpha+beta barrel"/>
    <property type="match status" value="1"/>
</dbReference>
<keyword evidence="4" id="KW-1185">Reference proteome</keyword>
<feature type="domain" description="YCII-related" evidence="2">
    <location>
        <begin position="14"/>
        <end position="83"/>
    </location>
</feature>
<dbReference type="Pfam" id="PF03795">
    <property type="entry name" value="YCII"/>
    <property type="match status" value="1"/>
</dbReference>
<dbReference type="PANTHER" id="PTHR37828:SF1">
    <property type="entry name" value="YCII-RELATED DOMAIN-CONTAINING PROTEIN"/>
    <property type="match status" value="1"/>
</dbReference>
<dbReference type="AlphaFoldDB" id="A0A7Y9JC70"/>
<organism evidence="3 4">
    <name type="scientific">Nocardioides panaciterrulae</name>
    <dbReference type="NCBI Taxonomy" id="661492"/>
    <lineage>
        <taxon>Bacteria</taxon>
        <taxon>Bacillati</taxon>
        <taxon>Actinomycetota</taxon>
        <taxon>Actinomycetes</taxon>
        <taxon>Propionibacteriales</taxon>
        <taxon>Nocardioidaceae</taxon>
        <taxon>Nocardioides</taxon>
    </lineage>
</organism>
<name>A0A7Y9JC70_9ACTN</name>
<comment type="caution">
    <text evidence="3">The sequence shown here is derived from an EMBL/GenBank/DDBJ whole genome shotgun (WGS) entry which is preliminary data.</text>
</comment>
<dbReference type="InterPro" id="IPR005545">
    <property type="entry name" value="YCII"/>
</dbReference>
<evidence type="ECO:0000313" key="4">
    <source>
        <dbReference type="Proteomes" id="UP000535511"/>
    </source>
</evidence>
<accession>A0A7Y9JC70</accession>
<reference evidence="3 4" key="1">
    <citation type="submission" date="2020-07" db="EMBL/GenBank/DDBJ databases">
        <title>Sequencing the genomes of 1000 actinobacteria strains.</title>
        <authorList>
            <person name="Klenk H.-P."/>
        </authorList>
    </citation>
    <scope>NUCLEOTIDE SEQUENCE [LARGE SCALE GENOMIC DNA]</scope>
    <source>
        <strain evidence="3 4">DSM 21350</strain>
    </source>
</reference>
<protein>
    <submittedName>
        <fullName evidence="3">Uncharacterized protein YciI</fullName>
    </submittedName>
</protein>
<dbReference type="EMBL" id="JACCBG010000001">
    <property type="protein sequence ID" value="NYD43690.1"/>
    <property type="molecule type" value="Genomic_DNA"/>
</dbReference>
<evidence type="ECO:0000259" key="2">
    <source>
        <dbReference type="Pfam" id="PF03795"/>
    </source>
</evidence>
<dbReference type="SUPFAM" id="SSF54909">
    <property type="entry name" value="Dimeric alpha+beta barrel"/>
    <property type="match status" value="1"/>
</dbReference>
<sequence>MSRLFVLDVHYVADLAEIDALLEPHREYLARQYDAGVFLASGRKEPRTGGVILATGEREAIEAVVRTDPFTVHGVATYAITEFLPTMTAPVLEGLRHRA</sequence>
<dbReference type="InterPro" id="IPR011008">
    <property type="entry name" value="Dimeric_a/b-barrel"/>
</dbReference>